<accession>A0A2T5JFB9</accession>
<gene>
    <name evidence="6" type="ORF">C8P68_101366</name>
</gene>
<evidence type="ECO:0000313" key="7">
    <source>
        <dbReference type="Proteomes" id="UP000244168"/>
    </source>
</evidence>
<dbReference type="InterPro" id="IPR006626">
    <property type="entry name" value="PbH1"/>
</dbReference>
<dbReference type="PANTHER" id="PTHR31339">
    <property type="entry name" value="PECTIN LYASE-RELATED"/>
    <property type="match status" value="1"/>
</dbReference>
<feature type="signal peptide" evidence="5">
    <location>
        <begin position="1"/>
        <end position="23"/>
    </location>
</feature>
<organism evidence="6 7">
    <name type="scientific">Mucilaginibacter yixingensis</name>
    <dbReference type="NCBI Taxonomy" id="1295612"/>
    <lineage>
        <taxon>Bacteria</taxon>
        <taxon>Pseudomonadati</taxon>
        <taxon>Bacteroidota</taxon>
        <taxon>Sphingobacteriia</taxon>
        <taxon>Sphingobacteriales</taxon>
        <taxon>Sphingobacteriaceae</taxon>
        <taxon>Mucilaginibacter</taxon>
    </lineage>
</organism>
<keyword evidence="2 4" id="KW-0378">Hydrolase</keyword>
<keyword evidence="7" id="KW-1185">Reference proteome</keyword>
<sequence>MSSLFCKTAVFCAASLLALATMALKPDDSSTGKIPTADQVGADKLPDAIAPVKAPFPMPVFKKPVFPKFSLNIADRGAKKDAITTKEIQATIDEVSKRGGGTVIIPAGAWKTGRIALKSNVNLHLDEGAELQFSADVEDYRPAVFSLSEGVEVMSLGAMIYANEQQNIAVTGKGKIIGPGDGTVKRQVMKGGVVENVVSANKPVAERVYEGYNGSPIFLPMCISPINCKNVYIEGVTINNTLFWNIVPIYCDGVIIRGITVNSTGNGRTDGIDVQSSRNVLVEYCTLSNGDDCFTIKGGRNEDGMRVNRPCENIVVRYCLSKKGVGAVTCGSETAGMIRNLYVHDCVFNGTSVGMSFKTRRPRGGGGDNLIYERIRLNVPGDAFRFDMLGGRAYVGELADRLPVRPINKLTPVYRNITAKDIVVDNANYFLNIKGIPESPVTNLKVENVEINCKSLIKASDLTNVLIKNTTVHTKDTLITVLDGRNITFDHVKIDNPNKQVTTLVDGPQADNIRFIDCTPAKPKNWAQASWLKK</sequence>
<evidence type="ECO:0000313" key="6">
    <source>
        <dbReference type="EMBL" id="PTR01133.1"/>
    </source>
</evidence>
<feature type="chain" id="PRO_5015464222" evidence="5">
    <location>
        <begin position="24"/>
        <end position="534"/>
    </location>
</feature>
<dbReference type="AlphaFoldDB" id="A0A2T5JFB9"/>
<dbReference type="Gene3D" id="2.160.20.10">
    <property type="entry name" value="Single-stranded right-handed beta-helix, Pectin lyase-like"/>
    <property type="match status" value="1"/>
</dbReference>
<dbReference type="InterPro" id="IPR012334">
    <property type="entry name" value="Pectin_lyas_fold"/>
</dbReference>
<comment type="similarity">
    <text evidence="1 4">Belongs to the glycosyl hydrolase 28 family.</text>
</comment>
<dbReference type="EMBL" id="QAOQ01000001">
    <property type="protein sequence ID" value="PTR01133.1"/>
    <property type="molecule type" value="Genomic_DNA"/>
</dbReference>
<protein>
    <submittedName>
        <fullName evidence="6">Polygalacturonase</fullName>
    </submittedName>
</protein>
<dbReference type="GO" id="GO:0005975">
    <property type="term" value="P:carbohydrate metabolic process"/>
    <property type="evidence" value="ECO:0007669"/>
    <property type="project" value="InterPro"/>
</dbReference>
<name>A0A2T5JFB9_9SPHI</name>
<dbReference type="Pfam" id="PF00295">
    <property type="entry name" value="Glyco_hydro_28"/>
    <property type="match status" value="1"/>
</dbReference>
<dbReference type="InterPro" id="IPR000743">
    <property type="entry name" value="Glyco_hydro_28"/>
</dbReference>
<reference evidence="6 7" key="1">
    <citation type="submission" date="2018-04" db="EMBL/GenBank/DDBJ databases">
        <title>Genomic Encyclopedia of Archaeal and Bacterial Type Strains, Phase II (KMG-II): from individual species to whole genera.</title>
        <authorList>
            <person name="Goeker M."/>
        </authorList>
    </citation>
    <scope>NUCLEOTIDE SEQUENCE [LARGE SCALE GENOMIC DNA]</scope>
    <source>
        <strain evidence="6 7">DSM 26809</strain>
    </source>
</reference>
<dbReference type="SUPFAM" id="SSF51126">
    <property type="entry name" value="Pectin lyase-like"/>
    <property type="match status" value="2"/>
</dbReference>
<dbReference type="PANTHER" id="PTHR31339:SF9">
    <property type="entry name" value="PLASMIN AND FIBRONECTIN-BINDING PROTEIN A"/>
    <property type="match status" value="1"/>
</dbReference>
<keyword evidence="3 4" id="KW-0326">Glycosidase</keyword>
<keyword evidence="5" id="KW-0732">Signal</keyword>
<dbReference type="InterPro" id="IPR011050">
    <property type="entry name" value="Pectin_lyase_fold/virulence"/>
</dbReference>
<evidence type="ECO:0000256" key="4">
    <source>
        <dbReference type="RuleBase" id="RU361169"/>
    </source>
</evidence>
<evidence type="ECO:0000256" key="1">
    <source>
        <dbReference type="ARBA" id="ARBA00008834"/>
    </source>
</evidence>
<comment type="caution">
    <text evidence="6">The sequence shown here is derived from an EMBL/GenBank/DDBJ whole genome shotgun (WGS) entry which is preliminary data.</text>
</comment>
<dbReference type="OrthoDB" id="9795222at2"/>
<evidence type="ECO:0000256" key="2">
    <source>
        <dbReference type="ARBA" id="ARBA00022801"/>
    </source>
</evidence>
<dbReference type="GO" id="GO:0004650">
    <property type="term" value="F:polygalacturonase activity"/>
    <property type="evidence" value="ECO:0007669"/>
    <property type="project" value="InterPro"/>
</dbReference>
<evidence type="ECO:0000256" key="5">
    <source>
        <dbReference type="SAM" id="SignalP"/>
    </source>
</evidence>
<dbReference type="Proteomes" id="UP000244168">
    <property type="component" value="Unassembled WGS sequence"/>
</dbReference>
<dbReference type="SMART" id="SM00710">
    <property type="entry name" value="PbH1"/>
    <property type="match status" value="5"/>
</dbReference>
<dbReference type="InterPro" id="IPR051801">
    <property type="entry name" value="GH28_Enzymes"/>
</dbReference>
<evidence type="ECO:0000256" key="3">
    <source>
        <dbReference type="ARBA" id="ARBA00023295"/>
    </source>
</evidence>
<proteinExistence type="inferred from homology"/>